<dbReference type="AlphaFoldDB" id="A0A7X1NL52"/>
<comment type="caution">
    <text evidence="4">The sequence shown here is derived from an EMBL/GenBank/DDBJ whole genome shotgun (WGS) entry which is preliminary data.</text>
</comment>
<feature type="region of interest" description="Disordered" evidence="1">
    <location>
        <begin position="379"/>
        <end position="404"/>
    </location>
</feature>
<dbReference type="PANTHER" id="PTHR23028:SF53">
    <property type="entry name" value="ACYL_TRANSF_3 DOMAIN-CONTAINING PROTEIN"/>
    <property type="match status" value="1"/>
</dbReference>
<feature type="transmembrane region" description="Helical" evidence="2">
    <location>
        <begin position="265"/>
        <end position="283"/>
    </location>
</feature>
<feature type="transmembrane region" description="Helical" evidence="2">
    <location>
        <begin position="56"/>
        <end position="75"/>
    </location>
</feature>
<organism evidence="4 5">
    <name type="scientific">Paraburkholderia franconis</name>
    <dbReference type="NCBI Taxonomy" id="2654983"/>
    <lineage>
        <taxon>Bacteria</taxon>
        <taxon>Pseudomonadati</taxon>
        <taxon>Pseudomonadota</taxon>
        <taxon>Betaproteobacteria</taxon>
        <taxon>Burkholderiales</taxon>
        <taxon>Burkholderiaceae</taxon>
        <taxon>Paraburkholderia</taxon>
    </lineage>
</organism>
<keyword evidence="5" id="KW-1185">Reference proteome</keyword>
<dbReference type="GO" id="GO:0016020">
    <property type="term" value="C:membrane"/>
    <property type="evidence" value="ECO:0007669"/>
    <property type="project" value="TreeGrafter"/>
</dbReference>
<keyword evidence="2" id="KW-1133">Transmembrane helix</keyword>
<feature type="transmembrane region" description="Helical" evidence="2">
    <location>
        <begin position="96"/>
        <end position="118"/>
    </location>
</feature>
<keyword evidence="4" id="KW-0012">Acyltransferase</keyword>
<feature type="transmembrane region" description="Helical" evidence="2">
    <location>
        <begin position="243"/>
        <end position="259"/>
    </location>
</feature>
<keyword evidence="2" id="KW-0812">Transmembrane</keyword>
<dbReference type="InterPro" id="IPR050879">
    <property type="entry name" value="Acyltransferase_3"/>
</dbReference>
<dbReference type="PANTHER" id="PTHR23028">
    <property type="entry name" value="ACETYLTRANSFERASE"/>
    <property type="match status" value="1"/>
</dbReference>
<gene>
    <name evidence="4" type="ORF">GCT13_47020</name>
</gene>
<dbReference type="GO" id="GO:0016747">
    <property type="term" value="F:acyltransferase activity, transferring groups other than amino-acyl groups"/>
    <property type="evidence" value="ECO:0007669"/>
    <property type="project" value="InterPro"/>
</dbReference>
<evidence type="ECO:0000256" key="1">
    <source>
        <dbReference type="SAM" id="MobiDB-lite"/>
    </source>
</evidence>
<dbReference type="Pfam" id="PF01757">
    <property type="entry name" value="Acyl_transf_3"/>
    <property type="match status" value="1"/>
</dbReference>
<dbReference type="Proteomes" id="UP000484381">
    <property type="component" value="Unassembled WGS sequence"/>
</dbReference>
<feature type="transmembrane region" description="Helical" evidence="2">
    <location>
        <begin position="211"/>
        <end position="231"/>
    </location>
</feature>
<feature type="compositionally biased region" description="Basic and acidic residues" evidence="1">
    <location>
        <begin position="381"/>
        <end position="393"/>
    </location>
</feature>
<evidence type="ECO:0000259" key="3">
    <source>
        <dbReference type="Pfam" id="PF01757"/>
    </source>
</evidence>
<protein>
    <submittedName>
        <fullName evidence="4">Acyltransferase family protein</fullName>
    </submittedName>
</protein>
<dbReference type="EMBL" id="WHNP01000173">
    <property type="protein sequence ID" value="MPW24018.1"/>
    <property type="molecule type" value="Genomic_DNA"/>
</dbReference>
<evidence type="ECO:0000256" key="2">
    <source>
        <dbReference type="SAM" id="Phobius"/>
    </source>
</evidence>
<evidence type="ECO:0000313" key="4">
    <source>
        <dbReference type="EMBL" id="MPW24018.1"/>
    </source>
</evidence>
<dbReference type="RefSeq" id="WP_152768368.1">
    <property type="nucleotide sequence ID" value="NZ_WHNP01000173.1"/>
</dbReference>
<feature type="transmembrane region" description="Helical" evidence="2">
    <location>
        <begin position="183"/>
        <end position="199"/>
    </location>
</feature>
<accession>A0A7X1NL52</accession>
<dbReference type="InterPro" id="IPR002656">
    <property type="entry name" value="Acyl_transf_3_dom"/>
</dbReference>
<evidence type="ECO:0000313" key="5">
    <source>
        <dbReference type="Proteomes" id="UP000484381"/>
    </source>
</evidence>
<proteinExistence type="predicted"/>
<sequence length="404" mass="45124">MTCSGMRNRRIDLLRGISILLVLLHHFNIAYRLDDTFLSRVFGWETVRAVARNGNYGVTMFFVISGYLITANVIRRWSEPGHVDVRAFYGLRIARIVPCLLLLLAVVNALAMAGIAIFQNHSPDGAPVSFWLVNLASLTFWMNVLIGAHGWTNYALGVLWSLSVEEVFYLSFPLLCLAFRREAWLVAFWLACIVVGPIYRFFHQGDEGGYLYAYFACFDAIATGCCVALLARRFVWRGRAQSVSAWLTAAGITFVYLSCPIRESNVFGVTVMAFGTAVLLLAAHDHPAGPTIRRASASTVLEGFGRLSYELYLFHLIVLGLLRTIFSPSGVAGDEKLALLVGYLLLSAWLSASIARIYAEPLNRIVRQWLVPRRSRSGSECYERNQPDVEHPQSRIVNGLSDRS</sequence>
<name>A0A7X1NL52_9BURK</name>
<feature type="domain" description="Acyltransferase 3" evidence="3">
    <location>
        <begin position="9"/>
        <end position="354"/>
    </location>
</feature>
<feature type="transmembrane region" description="Helical" evidence="2">
    <location>
        <begin position="338"/>
        <end position="359"/>
    </location>
</feature>
<keyword evidence="4" id="KW-0808">Transferase</keyword>
<feature type="transmembrane region" description="Helical" evidence="2">
    <location>
        <begin position="304"/>
        <end position="326"/>
    </location>
</feature>
<keyword evidence="2" id="KW-0472">Membrane</keyword>
<dbReference type="GO" id="GO:0009103">
    <property type="term" value="P:lipopolysaccharide biosynthetic process"/>
    <property type="evidence" value="ECO:0007669"/>
    <property type="project" value="TreeGrafter"/>
</dbReference>
<reference evidence="4 5" key="1">
    <citation type="submission" date="2019-10" db="EMBL/GenBank/DDBJ databases">
        <title>Paraburkholderia sp. isolated from nodules of Mimosa pudica from Brazilian Atlantic Forest soils.</title>
        <authorList>
            <person name="Paulitsch F."/>
            <person name="Hungria M."/>
            <person name="Dall'Agnol R."/>
        </authorList>
    </citation>
    <scope>NUCLEOTIDE SEQUENCE [LARGE SCALE GENOMIC DNA]</scope>
    <source>
        <strain evidence="4 5">CNPSo 3157</strain>
    </source>
</reference>